<evidence type="ECO:0000313" key="7">
    <source>
        <dbReference type="EMBL" id="EAQ01884.1"/>
    </source>
</evidence>
<evidence type="ECO:0000256" key="1">
    <source>
        <dbReference type="ARBA" id="ARBA00004651"/>
    </source>
</evidence>
<reference evidence="7 8" key="1">
    <citation type="journal article" date="2010" name="J. Bacteriol.">
        <title>Genome sequences of Oceanicola granulosus HTCC2516(T) and Oceanicola batsensis HTCC2597(TDelta).</title>
        <authorList>
            <person name="Thrash J.C."/>
            <person name="Cho J.C."/>
            <person name="Vergin K.L."/>
            <person name="Giovannoni S.J."/>
        </authorList>
    </citation>
    <scope>NUCLEOTIDE SEQUENCE [LARGE SCALE GENOMIC DNA]</scope>
    <source>
        <strain evidence="8">ATCC BAA-863 / DSM 15984 / KCTC 12145 / HTCC2597</strain>
    </source>
</reference>
<dbReference type="InterPro" id="IPR000515">
    <property type="entry name" value="MetI-like"/>
</dbReference>
<evidence type="ECO:0000259" key="6">
    <source>
        <dbReference type="PROSITE" id="PS50928"/>
    </source>
</evidence>
<dbReference type="InterPro" id="IPR035906">
    <property type="entry name" value="MetI-like_sf"/>
</dbReference>
<dbReference type="Proteomes" id="UP000004318">
    <property type="component" value="Unassembled WGS sequence"/>
</dbReference>
<protein>
    <submittedName>
        <fullName evidence="7">ABC transporter, permease protein, HisMQ family protein</fullName>
    </submittedName>
</protein>
<evidence type="ECO:0000256" key="4">
    <source>
        <dbReference type="ARBA" id="ARBA00023136"/>
    </source>
</evidence>
<dbReference type="PROSITE" id="PS50928">
    <property type="entry name" value="ABC_TM1"/>
    <property type="match status" value="1"/>
</dbReference>
<feature type="domain" description="ABC transmembrane type-1" evidence="6">
    <location>
        <begin position="29"/>
        <end position="267"/>
    </location>
</feature>
<keyword evidence="5" id="KW-0813">Transport</keyword>
<evidence type="ECO:0000256" key="3">
    <source>
        <dbReference type="ARBA" id="ARBA00022989"/>
    </source>
</evidence>
<feature type="transmembrane region" description="Helical" evidence="5">
    <location>
        <begin position="138"/>
        <end position="163"/>
    </location>
</feature>
<dbReference type="GO" id="GO:0055085">
    <property type="term" value="P:transmembrane transport"/>
    <property type="evidence" value="ECO:0007669"/>
    <property type="project" value="InterPro"/>
</dbReference>
<feature type="transmembrane region" description="Helical" evidence="5">
    <location>
        <begin position="248"/>
        <end position="269"/>
    </location>
</feature>
<accession>A3U1V0</accession>
<dbReference type="PANTHER" id="PTHR30133:SF2">
    <property type="entry name" value="ARGININE ABC TRANSPORTER PERMEASE PROTEIN ARTQ"/>
    <property type="match status" value="1"/>
</dbReference>
<dbReference type="EMBL" id="AAMO01000010">
    <property type="protein sequence ID" value="EAQ01884.1"/>
    <property type="molecule type" value="Genomic_DNA"/>
</dbReference>
<dbReference type="Pfam" id="PF00528">
    <property type="entry name" value="BPD_transp_1"/>
    <property type="match status" value="1"/>
</dbReference>
<dbReference type="eggNOG" id="COG4215">
    <property type="taxonomic scope" value="Bacteria"/>
</dbReference>
<organism evidence="7 8">
    <name type="scientific">Pseudooceanicola batsensis (strain ATCC BAA-863 / DSM 15984 / KCTC 12145 / HTCC2597)</name>
    <name type="common">Oceanicola batsensis</name>
    <dbReference type="NCBI Taxonomy" id="252305"/>
    <lineage>
        <taxon>Bacteria</taxon>
        <taxon>Pseudomonadati</taxon>
        <taxon>Pseudomonadota</taxon>
        <taxon>Alphaproteobacteria</taxon>
        <taxon>Rhodobacterales</taxon>
        <taxon>Paracoccaceae</taxon>
        <taxon>Pseudooceanicola</taxon>
    </lineage>
</organism>
<gene>
    <name evidence="7" type="ORF">OB2597_00665</name>
</gene>
<dbReference type="InterPro" id="IPR051613">
    <property type="entry name" value="ABC_transp_permease_HisMQ"/>
</dbReference>
<evidence type="ECO:0000256" key="2">
    <source>
        <dbReference type="ARBA" id="ARBA00022692"/>
    </source>
</evidence>
<name>A3U1V0_PSEBH</name>
<dbReference type="HOGENOM" id="CLU_019602_1_4_5"/>
<feature type="transmembrane region" description="Helical" evidence="5">
    <location>
        <begin position="33"/>
        <end position="57"/>
    </location>
</feature>
<dbReference type="PANTHER" id="PTHR30133">
    <property type="entry name" value="CATIONIC AMINO ACID TRANSPORTER, MEMBRANE COMPONENT"/>
    <property type="match status" value="1"/>
</dbReference>
<comment type="subcellular location">
    <subcellularLocation>
        <location evidence="1 5">Cell membrane</location>
        <topology evidence="1 5">Multi-pass membrane protein</topology>
    </subcellularLocation>
</comment>
<dbReference type="AlphaFoldDB" id="A3U1V0"/>
<proteinExistence type="inferred from homology"/>
<dbReference type="Gene3D" id="1.10.3720.10">
    <property type="entry name" value="MetI-like"/>
    <property type="match status" value="1"/>
</dbReference>
<comment type="caution">
    <text evidence="7">The sequence shown here is derived from an EMBL/GenBank/DDBJ whole genome shotgun (WGS) entry which is preliminary data.</text>
</comment>
<sequence length="291" mass="32395">MFAYCADPDSLEGLRWFACYLTTGKHMLFYQSFGFVIVLMLITAPIALGVGFAGALASRSHVAPLRWLGTGYTSLVRGVPDIAFFLFMPLALDQGLEWLRHKAKCPDWDGPIRQGSDFVVCAEAKLPLSSSPQWVHEYYGIVLGIAAFAFVFGAFAAFVLAGAMNAVPKAQMETAEAYGMTRRQATWRVLVPQMWIYALPGLSNLWMILIKATPLLFLLGIEDVVYWARELGGRKTSAYDYPHGDWRLWYFLGLLVFYLLLTRISEIGFARLARRLSRGQATLAGAEGARA</sequence>
<keyword evidence="2 5" id="KW-0812">Transmembrane</keyword>
<dbReference type="OrthoDB" id="9815029at2"/>
<dbReference type="RefSeq" id="WP_009804387.1">
    <property type="nucleotide sequence ID" value="NZ_CH724131.1"/>
</dbReference>
<keyword evidence="3 5" id="KW-1133">Transmembrane helix</keyword>
<evidence type="ECO:0000256" key="5">
    <source>
        <dbReference type="RuleBase" id="RU363032"/>
    </source>
</evidence>
<evidence type="ECO:0000313" key="8">
    <source>
        <dbReference type="Proteomes" id="UP000004318"/>
    </source>
</evidence>
<dbReference type="STRING" id="252305.OB2597_00665"/>
<dbReference type="GO" id="GO:0005886">
    <property type="term" value="C:plasma membrane"/>
    <property type="evidence" value="ECO:0007669"/>
    <property type="project" value="UniProtKB-SubCell"/>
</dbReference>
<feature type="transmembrane region" description="Helical" evidence="5">
    <location>
        <begin position="69"/>
        <end position="92"/>
    </location>
</feature>
<keyword evidence="8" id="KW-1185">Reference proteome</keyword>
<keyword evidence="4 5" id="KW-0472">Membrane</keyword>
<dbReference type="CDD" id="cd06261">
    <property type="entry name" value="TM_PBP2"/>
    <property type="match status" value="1"/>
</dbReference>
<dbReference type="SUPFAM" id="SSF161098">
    <property type="entry name" value="MetI-like"/>
    <property type="match status" value="1"/>
</dbReference>
<comment type="similarity">
    <text evidence="5">Belongs to the binding-protein-dependent transport system permease family.</text>
</comment>